<feature type="compositionally biased region" description="Low complexity" evidence="1">
    <location>
        <begin position="1"/>
        <end position="16"/>
    </location>
</feature>
<proteinExistence type="predicted"/>
<dbReference type="EMBL" id="JBIMZQ010000036">
    <property type="protein sequence ID" value="KAL3661342.1"/>
    <property type="molecule type" value="Genomic_DNA"/>
</dbReference>
<evidence type="ECO:0000313" key="2">
    <source>
        <dbReference type="EMBL" id="KAL3661342.1"/>
    </source>
</evidence>
<name>A0ABD3F5R8_9STRA</name>
<keyword evidence="3" id="KW-1185">Reference proteome</keyword>
<dbReference type="Proteomes" id="UP001632037">
    <property type="component" value="Unassembled WGS sequence"/>
</dbReference>
<reference evidence="2 3" key="1">
    <citation type="submission" date="2024-09" db="EMBL/GenBank/DDBJ databases">
        <title>Genome sequencing and assembly of Phytophthora oleae, isolate VK10A, causative agent of rot of olive drupes.</title>
        <authorList>
            <person name="Conti Taguali S."/>
            <person name="Riolo M."/>
            <person name="La Spada F."/>
            <person name="Cacciola S.O."/>
            <person name="Dionisio G."/>
        </authorList>
    </citation>
    <scope>NUCLEOTIDE SEQUENCE [LARGE SCALE GENOMIC DNA]</scope>
    <source>
        <strain evidence="2 3">VK10A</strain>
    </source>
</reference>
<dbReference type="AlphaFoldDB" id="A0ABD3F5R8"/>
<evidence type="ECO:0000256" key="1">
    <source>
        <dbReference type="SAM" id="MobiDB-lite"/>
    </source>
</evidence>
<protein>
    <submittedName>
        <fullName evidence="2">Uncharacterized protein</fullName>
    </submittedName>
</protein>
<accession>A0ABD3F5R8</accession>
<sequence>MATVATPASAVSVNSTLPAPLDPALESSPTSLPPLPDPLSDSEPSMLENSVSLSSEPPEPVGAISPEDSVEVELVPFVGPEPVEGAAVVTDGVLVGEPVDEPVVEPVVTPPVEPPLVGGAVVEAVEPVCPVTPWVAMAAAMRMTVKNFILRGTAAL</sequence>
<organism evidence="2 3">
    <name type="scientific">Phytophthora oleae</name>
    <dbReference type="NCBI Taxonomy" id="2107226"/>
    <lineage>
        <taxon>Eukaryota</taxon>
        <taxon>Sar</taxon>
        <taxon>Stramenopiles</taxon>
        <taxon>Oomycota</taxon>
        <taxon>Peronosporomycetes</taxon>
        <taxon>Peronosporales</taxon>
        <taxon>Peronosporaceae</taxon>
        <taxon>Phytophthora</taxon>
    </lineage>
</organism>
<feature type="region of interest" description="Disordered" evidence="1">
    <location>
        <begin position="1"/>
        <end position="64"/>
    </location>
</feature>
<comment type="caution">
    <text evidence="2">The sequence shown here is derived from an EMBL/GenBank/DDBJ whole genome shotgun (WGS) entry which is preliminary data.</text>
</comment>
<gene>
    <name evidence="2" type="ORF">V7S43_013546</name>
</gene>
<evidence type="ECO:0000313" key="3">
    <source>
        <dbReference type="Proteomes" id="UP001632037"/>
    </source>
</evidence>
<feature type="compositionally biased region" description="Low complexity" evidence="1">
    <location>
        <begin position="38"/>
        <end position="56"/>
    </location>
</feature>